<accession>A0A2P2NNR2</accession>
<evidence type="ECO:0000313" key="1">
    <source>
        <dbReference type="EMBL" id="MBX44034.1"/>
    </source>
</evidence>
<sequence>MKTTATRGIRVGLLIEMPMSSKNTISFLCLYISNLGPPLYLNWNERGLKLAVHES</sequence>
<proteinExistence type="predicted"/>
<organism evidence="1">
    <name type="scientific">Rhizophora mucronata</name>
    <name type="common">Asiatic mangrove</name>
    <dbReference type="NCBI Taxonomy" id="61149"/>
    <lineage>
        <taxon>Eukaryota</taxon>
        <taxon>Viridiplantae</taxon>
        <taxon>Streptophyta</taxon>
        <taxon>Embryophyta</taxon>
        <taxon>Tracheophyta</taxon>
        <taxon>Spermatophyta</taxon>
        <taxon>Magnoliopsida</taxon>
        <taxon>eudicotyledons</taxon>
        <taxon>Gunneridae</taxon>
        <taxon>Pentapetalae</taxon>
        <taxon>rosids</taxon>
        <taxon>fabids</taxon>
        <taxon>Malpighiales</taxon>
        <taxon>Rhizophoraceae</taxon>
        <taxon>Rhizophora</taxon>
    </lineage>
</organism>
<protein>
    <submittedName>
        <fullName evidence="1">Uncharacterized protein</fullName>
    </submittedName>
</protein>
<dbReference type="AlphaFoldDB" id="A0A2P2NNR2"/>
<name>A0A2P2NNR2_RHIMU</name>
<dbReference type="EMBL" id="GGEC01063550">
    <property type="protein sequence ID" value="MBX44034.1"/>
    <property type="molecule type" value="Transcribed_RNA"/>
</dbReference>
<reference evidence="1" key="1">
    <citation type="submission" date="2018-02" db="EMBL/GenBank/DDBJ databases">
        <title>Rhizophora mucronata_Transcriptome.</title>
        <authorList>
            <person name="Meera S.P."/>
            <person name="Sreeshan A."/>
            <person name="Augustine A."/>
        </authorList>
    </citation>
    <scope>NUCLEOTIDE SEQUENCE</scope>
    <source>
        <tissue evidence="1">Leaf</tissue>
    </source>
</reference>